<evidence type="ECO:0000256" key="1">
    <source>
        <dbReference type="ARBA" id="ARBA00023015"/>
    </source>
</evidence>
<dbReference type="InterPro" id="IPR012318">
    <property type="entry name" value="HTH_CRP"/>
</dbReference>
<dbReference type="PROSITE" id="PS51063">
    <property type="entry name" value="HTH_CRP_2"/>
    <property type="match status" value="1"/>
</dbReference>
<evidence type="ECO:0000313" key="4">
    <source>
        <dbReference type="EMBL" id="TFH96916.1"/>
    </source>
</evidence>
<dbReference type="Gene3D" id="2.60.120.10">
    <property type="entry name" value="Jelly Rolls"/>
    <property type="match status" value="1"/>
</dbReference>
<dbReference type="Proteomes" id="UP000297225">
    <property type="component" value="Unassembled WGS sequence"/>
</dbReference>
<keyword evidence="2" id="KW-0238">DNA-binding</keyword>
<dbReference type="InterPro" id="IPR014710">
    <property type="entry name" value="RmlC-like_jellyroll"/>
</dbReference>
<dbReference type="AlphaFoldDB" id="A0A4Y8WR90"/>
<evidence type="ECO:0000313" key="5">
    <source>
        <dbReference type="Proteomes" id="UP000297225"/>
    </source>
</evidence>
<dbReference type="OrthoDB" id="9127033at2"/>
<dbReference type="GO" id="GO:0005829">
    <property type="term" value="C:cytosol"/>
    <property type="evidence" value="ECO:0007669"/>
    <property type="project" value="TreeGrafter"/>
</dbReference>
<protein>
    <submittedName>
        <fullName evidence="4">Crp/Fnr family transcriptional regulator</fullName>
    </submittedName>
</protein>
<evidence type="ECO:0000256" key="2">
    <source>
        <dbReference type="ARBA" id="ARBA00023125"/>
    </source>
</evidence>
<dbReference type="Gene3D" id="1.10.10.10">
    <property type="entry name" value="Winged helix-like DNA-binding domain superfamily/Winged helix DNA-binding domain"/>
    <property type="match status" value="1"/>
</dbReference>
<dbReference type="CDD" id="cd00038">
    <property type="entry name" value="CAP_ED"/>
    <property type="match status" value="1"/>
</dbReference>
<dbReference type="SUPFAM" id="SSF46785">
    <property type="entry name" value="Winged helix' DNA-binding domain"/>
    <property type="match status" value="1"/>
</dbReference>
<keyword evidence="5" id="KW-1185">Reference proteome</keyword>
<dbReference type="InterPro" id="IPR018490">
    <property type="entry name" value="cNMP-bd_dom_sf"/>
</dbReference>
<keyword evidence="3" id="KW-0804">Transcription</keyword>
<dbReference type="PROSITE" id="PS50042">
    <property type="entry name" value="CNMP_BINDING_3"/>
    <property type="match status" value="1"/>
</dbReference>
<organism evidence="4 5">
    <name type="scientific">Porphyromonas levii</name>
    <dbReference type="NCBI Taxonomy" id="28114"/>
    <lineage>
        <taxon>Bacteria</taxon>
        <taxon>Pseudomonadati</taxon>
        <taxon>Bacteroidota</taxon>
        <taxon>Bacteroidia</taxon>
        <taxon>Bacteroidales</taxon>
        <taxon>Porphyromonadaceae</taxon>
        <taxon>Porphyromonas</taxon>
    </lineage>
</organism>
<name>A0A4Y8WR90_9PORP</name>
<dbReference type="EMBL" id="SPNC01000010">
    <property type="protein sequence ID" value="TFH96916.1"/>
    <property type="molecule type" value="Genomic_DNA"/>
</dbReference>
<accession>A0A4Y8WR90</accession>
<dbReference type="GO" id="GO:0003700">
    <property type="term" value="F:DNA-binding transcription factor activity"/>
    <property type="evidence" value="ECO:0007669"/>
    <property type="project" value="TreeGrafter"/>
</dbReference>
<dbReference type="InterPro" id="IPR050397">
    <property type="entry name" value="Env_Response_Regulators"/>
</dbReference>
<dbReference type="InterPro" id="IPR036390">
    <property type="entry name" value="WH_DNA-bd_sf"/>
</dbReference>
<dbReference type="RefSeq" id="WP_018358758.1">
    <property type="nucleotide sequence ID" value="NZ_CP197400.1"/>
</dbReference>
<proteinExistence type="predicted"/>
<comment type="caution">
    <text evidence="4">The sequence shown here is derived from an EMBL/GenBank/DDBJ whole genome shotgun (WGS) entry which is preliminary data.</text>
</comment>
<dbReference type="Pfam" id="PF00027">
    <property type="entry name" value="cNMP_binding"/>
    <property type="match status" value="1"/>
</dbReference>
<keyword evidence="1" id="KW-0805">Transcription regulation</keyword>
<dbReference type="InterPro" id="IPR036388">
    <property type="entry name" value="WH-like_DNA-bd_sf"/>
</dbReference>
<dbReference type="PANTHER" id="PTHR24567:SF74">
    <property type="entry name" value="HTH-TYPE TRANSCRIPTIONAL REGULATOR ARCR"/>
    <property type="match status" value="1"/>
</dbReference>
<dbReference type="STRING" id="1122973.GCA_000379925_01525"/>
<dbReference type="PANTHER" id="PTHR24567">
    <property type="entry name" value="CRP FAMILY TRANSCRIPTIONAL REGULATORY PROTEIN"/>
    <property type="match status" value="1"/>
</dbReference>
<sequence>MKEKIEIKKENSPHLSNIMPKLWSLLTDSEREELLIWSSYYIYKRGEVIYDAKVIPQNAFILVNGQVKITQEEDRTQILSLIRAKEFFGYEAHFASESPLTSATAMENSLICLVPIRSLEGILRSNPRVGLYFMDDLALRLRERNQMIITLTQKHTRGRLAESLLLLKDKYGSEGDGRTIHAYLTRNELADLSNMTTSNAVRTLRSFQEEGVISLNGRKIKVLDESKLQRISKLG</sequence>
<dbReference type="SMART" id="SM00419">
    <property type="entry name" value="HTH_CRP"/>
    <property type="match status" value="1"/>
</dbReference>
<dbReference type="GO" id="GO:0003677">
    <property type="term" value="F:DNA binding"/>
    <property type="evidence" value="ECO:0007669"/>
    <property type="project" value="UniProtKB-KW"/>
</dbReference>
<dbReference type="SUPFAM" id="SSF51206">
    <property type="entry name" value="cAMP-binding domain-like"/>
    <property type="match status" value="1"/>
</dbReference>
<gene>
    <name evidence="4" type="ORF">E4P47_01435</name>
</gene>
<dbReference type="InterPro" id="IPR000595">
    <property type="entry name" value="cNMP-bd_dom"/>
</dbReference>
<reference evidence="4 5" key="1">
    <citation type="submission" date="2019-03" db="EMBL/GenBank/DDBJ databases">
        <title>Porphyromonas levii Isolated from the Uterus of Dairy Cows.</title>
        <authorList>
            <person name="Francis A.M."/>
        </authorList>
    </citation>
    <scope>NUCLEOTIDE SEQUENCE [LARGE SCALE GENOMIC DNA]</scope>
    <source>
        <strain evidence="4 5">AF5678</strain>
    </source>
</reference>
<evidence type="ECO:0000256" key="3">
    <source>
        <dbReference type="ARBA" id="ARBA00023163"/>
    </source>
</evidence>
<dbReference type="Pfam" id="PF13545">
    <property type="entry name" value="HTH_Crp_2"/>
    <property type="match status" value="1"/>
</dbReference>